<feature type="region of interest" description="Disordered" evidence="1">
    <location>
        <begin position="76"/>
        <end position="98"/>
    </location>
</feature>
<proteinExistence type="predicted"/>
<dbReference type="EMBL" id="FYEW01000001">
    <property type="protein sequence ID" value="SNC68137.1"/>
    <property type="molecule type" value="Genomic_DNA"/>
</dbReference>
<sequence>MKKLLLMHVAESVPLTGLGVLLLPSIPLPALAGYALHTGLALTLRFPNGQEEPAIASVEEVSRPEVADMRALLLTQEGAGPVPPGTEVWWTGEEPGWE</sequence>
<evidence type="ECO:0000256" key="1">
    <source>
        <dbReference type="SAM" id="MobiDB-lite"/>
    </source>
</evidence>
<evidence type="ECO:0000313" key="3">
    <source>
        <dbReference type="Proteomes" id="UP000198131"/>
    </source>
</evidence>
<dbReference type="AlphaFoldDB" id="A0A212TQ33"/>
<accession>A0A212TQ33</accession>
<evidence type="ECO:0000313" key="2">
    <source>
        <dbReference type="EMBL" id="SNC68137.1"/>
    </source>
</evidence>
<gene>
    <name evidence="2" type="ORF">SAMN06265337_2190</name>
</gene>
<dbReference type="OrthoDB" id="885420at2"/>
<dbReference type="RefSeq" id="WP_088843417.1">
    <property type="nucleotide sequence ID" value="NZ_FYEW01000001.1"/>
</dbReference>
<protein>
    <submittedName>
        <fullName evidence="2">Uncharacterized protein</fullName>
    </submittedName>
</protein>
<keyword evidence="3" id="KW-1185">Reference proteome</keyword>
<reference evidence="3" key="1">
    <citation type="submission" date="2017-06" db="EMBL/GenBank/DDBJ databases">
        <authorList>
            <person name="Varghese N."/>
            <person name="Submissions S."/>
        </authorList>
    </citation>
    <scope>NUCLEOTIDE SEQUENCE [LARGE SCALE GENOMIC DNA]</scope>
    <source>
        <strain evidence="3">DSM 11116</strain>
    </source>
</reference>
<organism evidence="2 3">
    <name type="scientific">Hymenobacter gelipurpurascens</name>
    <dbReference type="NCBI Taxonomy" id="89968"/>
    <lineage>
        <taxon>Bacteria</taxon>
        <taxon>Pseudomonadati</taxon>
        <taxon>Bacteroidota</taxon>
        <taxon>Cytophagia</taxon>
        <taxon>Cytophagales</taxon>
        <taxon>Hymenobacteraceae</taxon>
        <taxon>Hymenobacter</taxon>
    </lineage>
</organism>
<name>A0A212TQ33_9BACT</name>
<dbReference type="Proteomes" id="UP000198131">
    <property type="component" value="Unassembled WGS sequence"/>
</dbReference>